<name>A0A892ZJT7_9NEIS</name>
<evidence type="ECO:0000313" key="2">
    <source>
        <dbReference type="Proteomes" id="UP000653156"/>
    </source>
</evidence>
<dbReference type="EMBL" id="CP069798">
    <property type="protein sequence ID" value="QRQ82688.1"/>
    <property type="molecule type" value="Genomic_DNA"/>
</dbReference>
<dbReference type="InterPro" id="IPR007298">
    <property type="entry name" value="Cu-R_lipoprotein_NlpE"/>
</dbReference>
<dbReference type="Pfam" id="PF04170">
    <property type="entry name" value="NlpE"/>
    <property type="match status" value="1"/>
</dbReference>
<dbReference type="AlphaFoldDB" id="A0A892ZJT7"/>
<proteinExistence type="predicted"/>
<dbReference type="InterPro" id="IPR043176">
    <property type="entry name" value="NlpE_N_sf"/>
</dbReference>
<dbReference type="Proteomes" id="UP000653156">
    <property type="component" value="Chromosome"/>
</dbReference>
<dbReference type="Gene3D" id="2.40.128.300">
    <property type="match status" value="1"/>
</dbReference>
<dbReference type="RefSeq" id="WP_230339975.1">
    <property type="nucleotide sequence ID" value="NZ_CP069798.1"/>
</dbReference>
<organism evidence="1 2">
    <name type="scientific">Paralysiella testudinis</name>
    <dbReference type="NCBI Taxonomy" id="2809020"/>
    <lineage>
        <taxon>Bacteria</taxon>
        <taxon>Pseudomonadati</taxon>
        <taxon>Pseudomonadota</taxon>
        <taxon>Betaproteobacteria</taxon>
        <taxon>Neisseriales</taxon>
        <taxon>Neisseriaceae</taxon>
        <taxon>Paralysiella</taxon>
    </lineage>
</organism>
<keyword evidence="2" id="KW-1185">Reference proteome</keyword>
<gene>
    <name evidence="1" type="ORF">JQU52_04685</name>
</gene>
<accession>A0A892ZJT7</accession>
<dbReference type="KEGG" id="ptes:JQU52_04685"/>
<evidence type="ECO:0000313" key="1">
    <source>
        <dbReference type="EMBL" id="QRQ82688.1"/>
    </source>
</evidence>
<sequence length="152" mass="16429">MSSMKLAGRKMGIAWMGMLMVVAFQVACKRAPPPATPPLHTLVFAAQKTFKPAWSYHYQGRLPCSDCDYVAADLVLDANAEFLLVARAVINGEAGQRVMRQGGYHVRPDGLVMLDGRGQYWVLAAENGRLSLGGGQTALSIEQDGELCHAPP</sequence>
<reference evidence="1" key="1">
    <citation type="submission" date="2021-02" db="EMBL/GenBank/DDBJ databases">
        <title>Neisseriaceae sp. 26B isolated from the cloaca of a Common Toad-headed Turtle (Mesoclemmys nasuta).</title>
        <authorList>
            <person name="Spergser J."/>
            <person name="Busse H.-J."/>
        </authorList>
    </citation>
    <scope>NUCLEOTIDE SEQUENCE</scope>
    <source>
        <strain evidence="1">26B</strain>
    </source>
</reference>
<protein>
    <submittedName>
        <fullName evidence="1">Copper resistance protein NlpE N-terminal domain-containing protein</fullName>
    </submittedName>
</protein>